<gene>
    <name evidence="2" type="ORF">GIB67_025771</name>
</gene>
<proteinExistence type="predicted"/>
<protein>
    <recommendedName>
        <fullName evidence="1">DUF4283 domain-containing protein</fullName>
    </recommendedName>
</protein>
<dbReference type="PANTHER" id="PTHR31286">
    <property type="entry name" value="GLYCINE-RICH CELL WALL STRUCTURAL PROTEIN 1.8-LIKE"/>
    <property type="match status" value="1"/>
</dbReference>
<keyword evidence="3" id="KW-1185">Reference proteome</keyword>
<dbReference type="Pfam" id="PF14111">
    <property type="entry name" value="DUF4283"/>
    <property type="match status" value="1"/>
</dbReference>
<dbReference type="PANTHER" id="PTHR31286:SF60">
    <property type="entry name" value="PROTEIN, PUTATIVE-RELATED"/>
    <property type="match status" value="1"/>
</dbReference>
<organism evidence="2 3">
    <name type="scientific">Kingdonia uniflora</name>
    <dbReference type="NCBI Taxonomy" id="39325"/>
    <lineage>
        <taxon>Eukaryota</taxon>
        <taxon>Viridiplantae</taxon>
        <taxon>Streptophyta</taxon>
        <taxon>Embryophyta</taxon>
        <taxon>Tracheophyta</taxon>
        <taxon>Spermatophyta</taxon>
        <taxon>Magnoliopsida</taxon>
        <taxon>Ranunculales</taxon>
        <taxon>Circaeasteraceae</taxon>
        <taxon>Kingdonia</taxon>
    </lineage>
</organism>
<evidence type="ECO:0000259" key="1">
    <source>
        <dbReference type="Pfam" id="PF14111"/>
    </source>
</evidence>
<sequence>MDLWEMEMTSKVKALNHGAKKSTFADLLQPKSMDLSLLPIPAMRGDFPSIRIPEVGFLIGMERYKFNLIGRLDLMKVKLTIARTEAINKWNLTGNCQFIPLGKGYFTILLDNEADKLRIWGGGPWHIEGQLLPATMWTPNFDINKQKNTHAMVWVKFPGLGTKYWEEDVIMSMARTVGNPA</sequence>
<dbReference type="AlphaFoldDB" id="A0A7J7L2Y0"/>
<reference evidence="2 3" key="1">
    <citation type="journal article" date="2020" name="IScience">
        <title>Genome Sequencing of the Endangered Kingdonia uniflora (Circaeasteraceae, Ranunculales) Reveals Potential Mechanisms of Evolutionary Specialization.</title>
        <authorList>
            <person name="Sun Y."/>
            <person name="Deng T."/>
            <person name="Zhang A."/>
            <person name="Moore M.J."/>
            <person name="Landis J.B."/>
            <person name="Lin N."/>
            <person name="Zhang H."/>
            <person name="Zhang X."/>
            <person name="Huang J."/>
            <person name="Zhang X."/>
            <person name="Sun H."/>
            <person name="Wang H."/>
        </authorList>
    </citation>
    <scope>NUCLEOTIDE SEQUENCE [LARGE SCALE GENOMIC DNA]</scope>
    <source>
        <strain evidence="2">TB1705</strain>
        <tissue evidence="2">Leaf</tissue>
    </source>
</reference>
<evidence type="ECO:0000313" key="2">
    <source>
        <dbReference type="EMBL" id="KAF6136937.1"/>
    </source>
</evidence>
<dbReference type="EMBL" id="JACGCM010002667">
    <property type="protein sequence ID" value="KAF6136937.1"/>
    <property type="molecule type" value="Genomic_DNA"/>
</dbReference>
<dbReference type="InterPro" id="IPR040256">
    <property type="entry name" value="At4g02000-like"/>
</dbReference>
<feature type="domain" description="DUF4283" evidence="1">
    <location>
        <begin position="62"/>
        <end position="144"/>
    </location>
</feature>
<accession>A0A7J7L2Y0</accession>
<dbReference type="InterPro" id="IPR025558">
    <property type="entry name" value="DUF4283"/>
</dbReference>
<name>A0A7J7L2Y0_9MAGN</name>
<evidence type="ECO:0000313" key="3">
    <source>
        <dbReference type="Proteomes" id="UP000541444"/>
    </source>
</evidence>
<dbReference type="Proteomes" id="UP000541444">
    <property type="component" value="Unassembled WGS sequence"/>
</dbReference>
<comment type="caution">
    <text evidence="2">The sequence shown here is derived from an EMBL/GenBank/DDBJ whole genome shotgun (WGS) entry which is preliminary data.</text>
</comment>
<dbReference type="OrthoDB" id="1750606at2759"/>